<protein>
    <submittedName>
        <fullName evidence="1">Membrane protein</fullName>
    </submittedName>
</protein>
<dbReference type="STRING" id="1807.MOBUDSM44075_00933"/>
<dbReference type="InterPro" id="IPR025101">
    <property type="entry name" value="DUF4012"/>
</dbReference>
<dbReference type="EMBL" id="LAUZ02000005">
    <property type="protein sequence ID" value="KKF02464.1"/>
    <property type="molecule type" value="Genomic_DNA"/>
</dbReference>
<sequence>MVLWSALFVALVVVLLGCWVAIGAFQAKSHLEAARASAGAAKDQLLEADTKAAAASASDARSSAQAARDATHSVAWNIVSALPWVGSPFKAAQQITDVVLGLAADVLQPATDVGVTISPDRLYKDGRVDVDLLRSQEPQLSKLATDAKRLDDEAGAITDPRYVSVMSDARRQLQSQIGDLTSVLENTALAAKLVPSMMGADGPRTYFMGFQTNAEARGTGGLLGGFGIIRFDKGTPTIDTLASNNDLAEAIAPVDLGPEYDRMYGYANAFTDFRNSNLSPHFPYTAQIWQSMWAVETGTTVDGVIAIDPVALSYILGAVGPVTLADGETVSKDNVVELTESTAYKRFPEDQPARKRYLQDIANAVVSKITGPVESPRKLLEALGKAVGERRIAVWSSMPEEQKLLEDTPLAHSIPADSAPFAAVVINNLGGNKLDYYLRSQVEYAADACKGDTRASTVTVKLTNTVPDQPLPDYVAAMAGLSPDVQIKVPRGTNLTSVRLFATKDAKLSAAILNGERVPAIVGIERGHPVFEVQVILPPGQTGDISFQLSEPVVSGKPEAPSQPMVETAVPKVLVPECFRN</sequence>
<dbReference type="Proteomes" id="UP000034150">
    <property type="component" value="Unassembled WGS sequence"/>
</dbReference>
<dbReference type="AlphaFoldDB" id="A0A0M2JZE9"/>
<comment type="caution">
    <text evidence="1">The sequence shown here is derived from an EMBL/GenBank/DDBJ whole genome shotgun (WGS) entry which is preliminary data.</text>
</comment>
<dbReference type="PATRIC" id="fig|1807.13.peg.706"/>
<evidence type="ECO:0000313" key="2">
    <source>
        <dbReference type="Proteomes" id="UP000034150"/>
    </source>
</evidence>
<proteinExistence type="predicted"/>
<keyword evidence="2" id="KW-1185">Reference proteome</keyword>
<gene>
    <name evidence="1" type="ORF">WN67_08235</name>
</gene>
<accession>A0A0M2JZE9</accession>
<organism evidence="1 2">
    <name type="scientific">Mycolicibacterium obuense</name>
    <dbReference type="NCBI Taxonomy" id="1807"/>
    <lineage>
        <taxon>Bacteria</taxon>
        <taxon>Bacillati</taxon>
        <taxon>Actinomycetota</taxon>
        <taxon>Actinomycetes</taxon>
        <taxon>Mycobacteriales</taxon>
        <taxon>Mycobacteriaceae</taxon>
        <taxon>Mycolicibacterium</taxon>
    </lineage>
</organism>
<evidence type="ECO:0000313" key="1">
    <source>
        <dbReference type="EMBL" id="KKF02464.1"/>
    </source>
</evidence>
<name>A0A0M2JZE9_9MYCO</name>
<dbReference type="Pfam" id="PF13196">
    <property type="entry name" value="DUF4012"/>
    <property type="match status" value="1"/>
</dbReference>
<reference evidence="1 2" key="1">
    <citation type="journal article" date="2015" name="Genome Announc.">
        <title>Draft Genome Sequence of Mycobacterium obuense Strain UC1, Isolated from Patient Sputum.</title>
        <authorList>
            <person name="Greninger A.L."/>
            <person name="Cunningham G."/>
            <person name="Hsu E.D."/>
            <person name="Yu J.M."/>
            <person name="Chiu C.Y."/>
            <person name="Miller S."/>
        </authorList>
    </citation>
    <scope>NUCLEOTIDE SEQUENCE [LARGE SCALE GENOMIC DNA]</scope>
    <source>
        <strain evidence="1 2">UC1</strain>
    </source>
</reference>